<dbReference type="EMBL" id="FNVN01000001">
    <property type="protein sequence ID" value="SEF57774.1"/>
    <property type="molecule type" value="Genomic_DNA"/>
</dbReference>
<keyword evidence="4" id="KW-1185">Reference proteome</keyword>
<proteinExistence type="predicted"/>
<dbReference type="PROSITE" id="PS51257">
    <property type="entry name" value="PROKAR_LIPOPROTEIN"/>
    <property type="match status" value="1"/>
</dbReference>
<dbReference type="Proteomes" id="UP000296733">
    <property type="component" value="Chromosome"/>
</dbReference>
<evidence type="ECO:0000313" key="3">
    <source>
        <dbReference type="EMBL" id="SEF57774.1"/>
    </source>
</evidence>
<dbReference type="EMBL" id="CP031311">
    <property type="protein sequence ID" value="QCC47404.1"/>
    <property type="molecule type" value="Genomic_DNA"/>
</dbReference>
<evidence type="ECO:0000256" key="1">
    <source>
        <dbReference type="SAM" id="MobiDB-lite"/>
    </source>
</evidence>
<dbReference type="OrthoDB" id="307397at2157"/>
<evidence type="ECO:0000313" key="4">
    <source>
        <dbReference type="Proteomes" id="UP000236740"/>
    </source>
</evidence>
<dbReference type="AlphaFoldDB" id="A0A1H5T4U2"/>
<gene>
    <name evidence="2" type="ORF">DV707_06865</name>
    <name evidence="3" type="ORF">SAMN04488133_0174</name>
</gene>
<evidence type="ECO:0000313" key="5">
    <source>
        <dbReference type="Proteomes" id="UP000296733"/>
    </source>
</evidence>
<name>A0A1H5T4U2_9EURY</name>
<evidence type="ECO:0000313" key="2">
    <source>
        <dbReference type="EMBL" id="QCC47404.1"/>
    </source>
</evidence>
<dbReference type="Proteomes" id="UP000236740">
    <property type="component" value="Unassembled WGS sequence"/>
</dbReference>
<organism evidence="3 4">
    <name type="scientific">Halobellus limi</name>
    <dbReference type="NCBI Taxonomy" id="699433"/>
    <lineage>
        <taxon>Archaea</taxon>
        <taxon>Methanobacteriati</taxon>
        <taxon>Methanobacteriota</taxon>
        <taxon>Stenosarchaea group</taxon>
        <taxon>Halobacteria</taxon>
        <taxon>Halobacteriales</taxon>
        <taxon>Haloferacaceae</taxon>
        <taxon>Halobellus</taxon>
    </lineage>
</organism>
<protein>
    <submittedName>
        <fullName evidence="2">Transcriptional initiation protein Tat</fullName>
    </submittedName>
</protein>
<feature type="region of interest" description="Disordered" evidence="1">
    <location>
        <begin position="25"/>
        <end position="49"/>
    </location>
</feature>
<accession>A0A1H5T4U2</accession>
<sequence>MERRTVLGAAGVSLAALLGGCLGAFPRATGPRNPPDAPADQPRQTPDRPDLVVGTFDFEADDEGSLRVFGTVENRGDVQRTATVTVTARVDGEPFVRETSLAVDPGATAEWSVTFDVSYEEFASGGDLGVDVD</sequence>
<dbReference type="GeneID" id="39857793"/>
<dbReference type="KEGG" id="hlm:DV707_06865"/>
<reference evidence="2 5" key="2">
    <citation type="journal article" date="2019" name="Nat. Commun.">
        <title>A new type of DNA phosphorothioation-based antiviral system in archaea.</title>
        <authorList>
            <person name="Xiong L."/>
            <person name="Liu S."/>
            <person name="Chen S."/>
            <person name="Xiao Y."/>
            <person name="Zhu B."/>
            <person name="Gao Y."/>
            <person name="Zhang Y."/>
            <person name="Chen B."/>
            <person name="Luo J."/>
            <person name="Deng Z."/>
            <person name="Chen X."/>
            <person name="Wang L."/>
            <person name="Chen S."/>
        </authorList>
    </citation>
    <scope>NUCLEOTIDE SEQUENCE [LARGE SCALE GENOMIC DNA]</scope>
    <source>
        <strain evidence="2 5">CGMCC 1.10331</strain>
    </source>
</reference>
<reference evidence="3 4" key="1">
    <citation type="submission" date="2016-10" db="EMBL/GenBank/DDBJ databases">
        <authorList>
            <person name="de Groot N.N."/>
        </authorList>
    </citation>
    <scope>NUCLEOTIDE SEQUENCE [LARGE SCALE GENOMIC DNA]</scope>
    <source>
        <strain evidence="3 4">CGMCC 1.10331</strain>
    </source>
</reference>
<dbReference type="RefSeq" id="WP_103989995.1">
    <property type="nucleotide sequence ID" value="NZ_CP031311.1"/>
</dbReference>